<feature type="domain" description="J" evidence="2">
    <location>
        <begin position="73"/>
        <end position="154"/>
    </location>
</feature>
<dbReference type="SUPFAM" id="SSF46565">
    <property type="entry name" value="Chaperone J-domain"/>
    <property type="match status" value="1"/>
</dbReference>
<dbReference type="PANTHER" id="PTHR46620">
    <property type="entry name" value="J DOMAIN-CONTAINING PROTEIN SPF31"/>
    <property type="match status" value="1"/>
</dbReference>
<dbReference type="EMBL" id="BNJQ01000007">
    <property type="protein sequence ID" value="GHP04333.1"/>
    <property type="molecule type" value="Genomic_DNA"/>
</dbReference>
<protein>
    <recommendedName>
        <fullName evidence="2">J domain-containing protein</fullName>
    </recommendedName>
</protein>
<keyword evidence="4" id="KW-1185">Reference proteome</keyword>
<evidence type="ECO:0000313" key="4">
    <source>
        <dbReference type="Proteomes" id="UP000660262"/>
    </source>
</evidence>
<dbReference type="PROSITE" id="PS50076">
    <property type="entry name" value="DNAJ_2"/>
    <property type="match status" value="1"/>
</dbReference>
<gene>
    <name evidence="3" type="ORF">PPROV_000308700</name>
</gene>
<accession>A0A830HCW0</accession>
<feature type="compositionally biased region" description="Acidic residues" evidence="1">
    <location>
        <begin position="228"/>
        <end position="238"/>
    </location>
</feature>
<evidence type="ECO:0000259" key="2">
    <source>
        <dbReference type="PROSITE" id="PS50076"/>
    </source>
</evidence>
<dbReference type="Pfam" id="PF00226">
    <property type="entry name" value="DnaJ"/>
    <property type="match status" value="1"/>
</dbReference>
<evidence type="ECO:0000313" key="3">
    <source>
        <dbReference type="EMBL" id="GHP04333.1"/>
    </source>
</evidence>
<sequence>MAPLQSGKLFEKAFSLAHAEIHRRRDDVVSNTGASVSSLAVPQEGPQDVLTRESADASSLLPRTILRAHRASNPFDALGIATPVVDDVTGEATWTITDAEISKAYRERARAVHPDKNPSEEARDAFQALKECSRMLRQPEERDAAVRAYADKYRAEVKQKGGYDHAAAAAGDVSAMPEVLRARAQRVNEHQAAQASAFHADIVAQVNAQRERARQLAKRKRERLQAQEENDDDDDGDDAPSARPRVDTAGAQTHVRDGDDEDGSAVVHVARASGSSLRGSVARPAGVGANRRRAL</sequence>
<dbReference type="InterPro" id="IPR036869">
    <property type="entry name" value="J_dom_sf"/>
</dbReference>
<proteinExistence type="predicted"/>
<reference evidence="3" key="1">
    <citation type="submission" date="2020-10" db="EMBL/GenBank/DDBJ databases">
        <title>Unveiling of a novel bifunctional photoreceptor, Dualchrome1, isolated from a cosmopolitan green alga.</title>
        <authorList>
            <person name="Suzuki S."/>
            <person name="Kawachi M."/>
        </authorList>
    </citation>
    <scope>NUCLEOTIDE SEQUENCE</scope>
    <source>
        <strain evidence="3">NIES 2893</strain>
    </source>
</reference>
<dbReference type="Gene3D" id="1.10.287.110">
    <property type="entry name" value="DnaJ domain"/>
    <property type="match status" value="1"/>
</dbReference>
<dbReference type="AlphaFoldDB" id="A0A830HCW0"/>
<dbReference type="OrthoDB" id="10250354at2759"/>
<dbReference type="CDD" id="cd06257">
    <property type="entry name" value="DnaJ"/>
    <property type="match status" value="1"/>
</dbReference>
<comment type="caution">
    <text evidence="3">The sequence shown here is derived from an EMBL/GenBank/DDBJ whole genome shotgun (WGS) entry which is preliminary data.</text>
</comment>
<name>A0A830HCW0_9CHLO</name>
<dbReference type="PANTHER" id="PTHR46620:SF1">
    <property type="entry name" value="J DOMAIN-CONTAINING PROTEIN SPF31"/>
    <property type="match status" value="1"/>
</dbReference>
<organism evidence="3 4">
    <name type="scientific">Pycnococcus provasolii</name>
    <dbReference type="NCBI Taxonomy" id="41880"/>
    <lineage>
        <taxon>Eukaryota</taxon>
        <taxon>Viridiplantae</taxon>
        <taxon>Chlorophyta</taxon>
        <taxon>Pseudoscourfieldiophyceae</taxon>
        <taxon>Pseudoscourfieldiales</taxon>
        <taxon>Pycnococcaceae</taxon>
        <taxon>Pycnococcus</taxon>
    </lineage>
</organism>
<feature type="region of interest" description="Disordered" evidence="1">
    <location>
        <begin position="214"/>
        <end position="295"/>
    </location>
</feature>
<dbReference type="Proteomes" id="UP000660262">
    <property type="component" value="Unassembled WGS sequence"/>
</dbReference>
<dbReference type="InterPro" id="IPR001623">
    <property type="entry name" value="DnaJ_domain"/>
</dbReference>
<dbReference type="SMART" id="SM00271">
    <property type="entry name" value="DnaJ"/>
    <property type="match status" value="1"/>
</dbReference>
<evidence type="ECO:0000256" key="1">
    <source>
        <dbReference type="SAM" id="MobiDB-lite"/>
    </source>
</evidence>